<dbReference type="AlphaFoldDB" id="A0A3N4CYR8"/>
<dbReference type="PANTHER" id="PTHR42794:SF2">
    <property type="entry name" value="ABC TRANSPORTER ATP-BINDING PROTEIN"/>
    <property type="match status" value="1"/>
</dbReference>
<dbReference type="InterPro" id="IPR003593">
    <property type="entry name" value="AAA+_ATPase"/>
</dbReference>
<evidence type="ECO:0000256" key="1">
    <source>
        <dbReference type="ARBA" id="ARBA00022448"/>
    </source>
</evidence>
<dbReference type="InterPro" id="IPR027417">
    <property type="entry name" value="P-loop_NTPase"/>
</dbReference>
<keyword evidence="3 6" id="KW-0067">ATP-binding</keyword>
<dbReference type="GO" id="GO:0016887">
    <property type="term" value="F:ATP hydrolysis activity"/>
    <property type="evidence" value="ECO:0007669"/>
    <property type="project" value="InterPro"/>
</dbReference>
<evidence type="ECO:0000313" key="6">
    <source>
        <dbReference type="EMBL" id="VEH69938.1"/>
    </source>
</evidence>
<keyword evidence="7" id="KW-1185">Reference proteome</keyword>
<evidence type="ECO:0000313" key="7">
    <source>
        <dbReference type="Proteomes" id="UP000273044"/>
    </source>
</evidence>
<dbReference type="InterPro" id="IPR017871">
    <property type="entry name" value="ABC_transporter-like_CS"/>
</dbReference>
<proteinExistence type="predicted"/>
<dbReference type="Pfam" id="PF00005">
    <property type="entry name" value="ABC_tran"/>
    <property type="match status" value="1"/>
</dbReference>
<evidence type="ECO:0000256" key="3">
    <source>
        <dbReference type="ARBA" id="ARBA00022840"/>
    </source>
</evidence>
<reference evidence="6 7" key="1">
    <citation type="submission" date="2018-12" db="EMBL/GenBank/DDBJ databases">
        <authorList>
            <consortium name="Pathogen Informatics"/>
        </authorList>
    </citation>
    <scope>NUCLEOTIDE SEQUENCE [LARGE SCALE GENOMIC DNA]</scope>
    <source>
        <strain evidence="6 7">NCTC12967</strain>
    </source>
</reference>
<dbReference type="OMA" id="HQHNTLR"/>
<dbReference type="EMBL" id="CP072385">
    <property type="protein sequence ID" value="QUC10040.1"/>
    <property type="molecule type" value="Genomic_DNA"/>
</dbReference>
<organism evidence="6 7">
    <name type="scientific">Arachnia propionica</name>
    <dbReference type="NCBI Taxonomy" id="1750"/>
    <lineage>
        <taxon>Bacteria</taxon>
        <taxon>Bacillati</taxon>
        <taxon>Actinomycetota</taxon>
        <taxon>Actinomycetes</taxon>
        <taxon>Propionibacteriales</taxon>
        <taxon>Propionibacteriaceae</taxon>
        <taxon>Arachnia</taxon>
    </lineage>
</organism>
<dbReference type="Proteomes" id="UP000273044">
    <property type="component" value="Chromosome"/>
</dbReference>
<dbReference type="RefSeq" id="WP_014846326.1">
    <property type="nucleotide sequence ID" value="NZ_CAJZDL010000016.1"/>
</dbReference>
<evidence type="ECO:0000313" key="5">
    <source>
        <dbReference type="EMBL" id="QUC10040.1"/>
    </source>
</evidence>
<dbReference type="GeneID" id="64406696"/>
<dbReference type="Proteomes" id="UP000677180">
    <property type="component" value="Chromosome"/>
</dbReference>
<sequence length="258" mass="27838">MIQADQLSVARGGRVVLAGAHLTAEPGEVVGVVGPNGSGKTTLLLALNRALRASGGTVVIDGDDLSRLPRREIARRIAVVAQDTETALPLKVRDAVGLGRLASRTLMAYGDASDRVIINDALEQVEASHLADRLITQLSGGERQRVLVARAIAQRASHLLLDEPTNHLDLHHQFSLLGLVTELGCAVVMVLHDLNLAARFCTRLLVINDGKVVASGTPEEVLTPEILEPIYHLRVHRLAHENLPHLIFSPETEPKENE</sequence>
<name>A0A3N4CYR8_9ACTN</name>
<feature type="domain" description="ABC transporter" evidence="4">
    <location>
        <begin position="2"/>
        <end position="234"/>
    </location>
</feature>
<accession>A0A3N4CYR8</accession>
<dbReference type="OrthoDB" id="5296765at2"/>
<reference evidence="5" key="2">
    <citation type="submission" date="2021-03" db="EMBL/GenBank/DDBJ databases">
        <title>Human Oral Microbial Genomes.</title>
        <authorList>
            <person name="Johnston C.D."/>
            <person name="Chen T."/>
            <person name="Dewhirst F.E."/>
        </authorList>
    </citation>
    <scope>NUCLEOTIDE SEQUENCE</scope>
    <source>
        <strain evidence="5">F0714</strain>
    </source>
</reference>
<dbReference type="Gene3D" id="3.40.50.300">
    <property type="entry name" value="P-loop containing nucleotide triphosphate hydrolases"/>
    <property type="match status" value="1"/>
</dbReference>
<gene>
    <name evidence="6" type="primary">yusV_3</name>
    <name evidence="5" type="ORF">J5A53_09460</name>
    <name evidence="6" type="ORF">NCTC12967_01218</name>
</gene>
<dbReference type="SUPFAM" id="SSF52540">
    <property type="entry name" value="P-loop containing nucleoside triphosphate hydrolases"/>
    <property type="match status" value="1"/>
</dbReference>
<dbReference type="EMBL" id="LR134406">
    <property type="protein sequence ID" value="VEH69938.1"/>
    <property type="molecule type" value="Genomic_DNA"/>
</dbReference>
<keyword evidence="2" id="KW-0547">Nucleotide-binding</keyword>
<protein>
    <submittedName>
        <fullName evidence="5">ABC transporter ATP-binding protein</fullName>
    </submittedName>
    <submittedName>
        <fullName evidence="6">Probable siderophore transport system ATP-binding protein YusV</fullName>
    </submittedName>
</protein>
<dbReference type="GO" id="GO:0005524">
    <property type="term" value="F:ATP binding"/>
    <property type="evidence" value="ECO:0007669"/>
    <property type="project" value="UniProtKB-KW"/>
</dbReference>
<dbReference type="InterPro" id="IPR003439">
    <property type="entry name" value="ABC_transporter-like_ATP-bd"/>
</dbReference>
<dbReference type="PROSITE" id="PS00211">
    <property type="entry name" value="ABC_TRANSPORTER_1"/>
    <property type="match status" value="1"/>
</dbReference>
<dbReference type="PROSITE" id="PS50893">
    <property type="entry name" value="ABC_TRANSPORTER_2"/>
    <property type="match status" value="1"/>
</dbReference>
<evidence type="ECO:0000259" key="4">
    <source>
        <dbReference type="PROSITE" id="PS50893"/>
    </source>
</evidence>
<dbReference type="PANTHER" id="PTHR42794">
    <property type="entry name" value="HEMIN IMPORT ATP-BINDING PROTEIN HMUV"/>
    <property type="match status" value="1"/>
</dbReference>
<evidence type="ECO:0000256" key="2">
    <source>
        <dbReference type="ARBA" id="ARBA00022741"/>
    </source>
</evidence>
<keyword evidence="1" id="KW-0813">Transport</keyword>
<dbReference type="FunFam" id="3.40.50.300:FF:000134">
    <property type="entry name" value="Iron-enterobactin ABC transporter ATP-binding protein"/>
    <property type="match status" value="1"/>
</dbReference>
<dbReference type="CDD" id="cd03214">
    <property type="entry name" value="ABC_Iron-Siderophores_B12_Hemin"/>
    <property type="match status" value="1"/>
</dbReference>
<dbReference type="SMART" id="SM00382">
    <property type="entry name" value="AAA"/>
    <property type="match status" value="1"/>
</dbReference>